<reference evidence="2 3" key="1">
    <citation type="submission" date="2016-10" db="EMBL/GenBank/DDBJ databases">
        <authorList>
            <person name="de Groot N.N."/>
        </authorList>
    </citation>
    <scope>NUCLEOTIDE SEQUENCE [LARGE SCALE GENOMIC DNA]</scope>
    <source>
        <strain evidence="2 3">DSM 16957</strain>
    </source>
</reference>
<dbReference type="RefSeq" id="WP_091243759.1">
    <property type="nucleotide sequence ID" value="NZ_FNAG01000009.1"/>
</dbReference>
<sequence>MELIGSALRGCFAAGMALALTGARTDDFVDPFLGADADIELAAPAAPLPARVEEETEAEPELASAELLPPALLAGPDYRVGARAQLHGFQAHFVLHTDYGELTAESVEILALRVQEMEALEALHSESVSAALAKSGAEAVMAPVRAAVNVVQRPGEAITGLPRGVWRYFSERVTRLGQRAKRLGARADQRISHDGSPFDAADAPMAASRREREKDEDSWFGDVGDEVVRLAKSEAGYGRARRELAARLGIDPFTGNPLIRERLDTLAWAATAGKLGVGQAMGLLDPVTSEVLGTSSEVNRLVLELPPEDLRRRNDERLMGLGADEALRYTFLQFGRYSPTLQTALVEWLERLQPKSGVDALLEIALMAQNEVEARFMVNALAMIHAHLGDRAIGGHLVGVGALLAYDSPDGERVFPLPVDLLSWTPDTARWFAQPGLWDHRNRSLLVGGAASMKAQRALSRDGWNLFLHRHYEGSPEYAAGWGALPPG</sequence>
<feature type="compositionally biased region" description="Basic and acidic residues" evidence="1">
    <location>
        <begin position="208"/>
        <end position="217"/>
    </location>
</feature>
<protein>
    <submittedName>
        <fullName evidence="2">Uncharacterized protein</fullName>
    </submittedName>
</protein>
<evidence type="ECO:0000313" key="3">
    <source>
        <dbReference type="Proteomes" id="UP000199603"/>
    </source>
</evidence>
<organism evidence="2 3">
    <name type="scientific">Aquimonas voraii</name>
    <dbReference type="NCBI Taxonomy" id="265719"/>
    <lineage>
        <taxon>Bacteria</taxon>
        <taxon>Pseudomonadati</taxon>
        <taxon>Pseudomonadota</taxon>
        <taxon>Gammaproteobacteria</taxon>
        <taxon>Lysobacterales</taxon>
        <taxon>Lysobacteraceae</taxon>
        <taxon>Aquimonas</taxon>
    </lineage>
</organism>
<evidence type="ECO:0000256" key="1">
    <source>
        <dbReference type="SAM" id="MobiDB-lite"/>
    </source>
</evidence>
<feature type="region of interest" description="Disordered" evidence="1">
    <location>
        <begin position="184"/>
        <end position="218"/>
    </location>
</feature>
<dbReference type="OrthoDB" id="179504at2"/>
<evidence type="ECO:0000313" key="2">
    <source>
        <dbReference type="EMBL" id="SDD87421.1"/>
    </source>
</evidence>
<gene>
    <name evidence="2" type="ORF">SAMN04488509_10962</name>
</gene>
<dbReference type="EMBL" id="FNAG01000009">
    <property type="protein sequence ID" value="SDD87421.1"/>
    <property type="molecule type" value="Genomic_DNA"/>
</dbReference>
<dbReference type="STRING" id="265719.SAMN04488509_10962"/>
<accession>A0A1G6YAY7</accession>
<dbReference type="AlphaFoldDB" id="A0A1G6YAY7"/>
<proteinExistence type="predicted"/>
<keyword evidence="3" id="KW-1185">Reference proteome</keyword>
<name>A0A1G6YAY7_9GAMM</name>
<dbReference type="Proteomes" id="UP000199603">
    <property type="component" value="Unassembled WGS sequence"/>
</dbReference>